<evidence type="ECO:0000313" key="2">
    <source>
        <dbReference type="EMBL" id="MFC6092009.1"/>
    </source>
</evidence>
<comment type="caution">
    <text evidence="2">The sequence shown here is derived from an EMBL/GenBank/DDBJ whole genome shotgun (WGS) entry which is preliminary data.</text>
</comment>
<dbReference type="RefSeq" id="WP_380638307.1">
    <property type="nucleotide sequence ID" value="NZ_JBHSQO010000024.1"/>
</dbReference>
<feature type="signal peptide" evidence="1">
    <location>
        <begin position="1"/>
        <end position="26"/>
    </location>
</feature>
<dbReference type="EMBL" id="JBHSQO010000024">
    <property type="protein sequence ID" value="MFC6092009.1"/>
    <property type="molecule type" value="Genomic_DNA"/>
</dbReference>
<keyword evidence="3" id="KW-1185">Reference proteome</keyword>
<organism evidence="2 3">
    <name type="scientific">Saccharothrix lopnurensis</name>
    <dbReference type="NCBI Taxonomy" id="1670621"/>
    <lineage>
        <taxon>Bacteria</taxon>
        <taxon>Bacillati</taxon>
        <taxon>Actinomycetota</taxon>
        <taxon>Actinomycetes</taxon>
        <taxon>Pseudonocardiales</taxon>
        <taxon>Pseudonocardiaceae</taxon>
        <taxon>Saccharothrix</taxon>
    </lineage>
</organism>
<accession>A0ABW1PAG4</accession>
<evidence type="ECO:0000256" key="1">
    <source>
        <dbReference type="SAM" id="SignalP"/>
    </source>
</evidence>
<evidence type="ECO:0000313" key="3">
    <source>
        <dbReference type="Proteomes" id="UP001596220"/>
    </source>
</evidence>
<name>A0ABW1PAG4_9PSEU</name>
<gene>
    <name evidence="2" type="ORF">ACFP3R_22290</name>
</gene>
<keyword evidence="1" id="KW-0732">Signal</keyword>
<proteinExistence type="predicted"/>
<protein>
    <submittedName>
        <fullName evidence="2">Uncharacterized protein</fullName>
    </submittedName>
</protein>
<dbReference type="Proteomes" id="UP001596220">
    <property type="component" value="Unassembled WGS sequence"/>
</dbReference>
<feature type="chain" id="PRO_5045338814" evidence="1">
    <location>
        <begin position="27"/>
        <end position="56"/>
    </location>
</feature>
<reference evidence="3" key="1">
    <citation type="journal article" date="2019" name="Int. J. Syst. Evol. Microbiol.">
        <title>The Global Catalogue of Microorganisms (GCM) 10K type strain sequencing project: providing services to taxonomists for standard genome sequencing and annotation.</title>
        <authorList>
            <consortium name="The Broad Institute Genomics Platform"/>
            <consortium name="The Broad Institute Genome Sequencing Center for Infectious Disease"/>
            <person name="Wu L."/>
            <person name="Ma J."/>
        </authorList>
    </citation>
    <scope>NUCLEOTIDE SEQUENCE [LARGE SCALE GENOMIC DNA]</scope>
    <source>
        <strain evidence="3">CGMCC 4.7246</strain>
    </source>
</reference>
<sequence>MRIIPAALVAATAAALIALGAGPAAAAEVKPDQTVAAVPKSLTYLSTSDRQDNRDM</sequence>